<dbReference type="Proteomes" id="UP000299102">
    <property type="component" value="Unassembled WGS sequence"/>
</dbReference>
<keyword evidence="3" id="KW-1185">Reference proteome</keyword>
<reference evidence="2 3" key="1">
    <citation type="journal article" date="2019" name="Commun. Biol.">
        <title>The bagworm genome reveals a unique fibroin gene that provides high tensile strength.</title>
        <authorList>
            <person name="Kono N."/>
            <person name="Nakamura H."/>
            <person name="Ohtoshi R."/>
            <person name="Tomita M."/>
            <person name="Numata K."/>
            <person name="Arakawa K."/>
        </authorList>
    </citation>
    <scope>NUCLEOTIDE SEQUENCE [LARGE SCALE GENOMIC DNA]</scope>
</reference>
<feature type="region of interest" description="Disordered" evidence="1">
    <location>
        <begin position="100"/>
        <end position="131"/>
    </location>
</feature>
<dbReference type="AlphaFoldDB" id="A0A4C1Y1G2"/>
<comment type="caution">
    <text evidence="2">The sequence shown here is derived from an EMBL/GenBank/DDBJ whole genome shotgun (WGS) entry which is preliminary data.</text>
</comment>
<name>A0A4C1Y1G2_EUMVA</name>
<feature type="region of interest" description="Disordered" evidence="1">
    <location>
        <begin position="1"/>
        <end position="56"/>
    </location>
</feature>
<organism evidence="2 3">
    <name type="scientific">Eumeta variegata</name>
    <name type="common">Bagworm moth</name>
    <name type="synonym">Eumeta japonica</name>
    <dbReference type="NCBI Taxonomy" id="151549"/>
    <lineage>
        <taxon>Eukaryota</taxon>
        <taxon>Metazoa</taxon>
        <taxon>Ecdysozoa</taxon>
        <taxon>Arthropoda</taxon>
        <taxon>Hexapoda</taxon>
        <taxon>Insecta</taxon>
        <taxon>Pterygota</taxon>
        <taxon>Neoptera</taxon>
        <taxon>Endopterygota</taxon>
        <taxon>Lepidoptera</taxon>
        <taxon>Glossata</taxon>
        <taxon>Ditrysia</taxon>
        <taxon>Tineoidea</taxon>
        <taxon>Psychidae</taxon>
        <taxon>Oiketicinae</taxon>
        <taxon>Eumeta</taxon>
    </lineage>
</organism>
<gene>
    <name evidence="2" type="ORF">EVAR_48610_1</name>
</gene>
<evidence type="ECO:0000256" key="1">
    <source>
        <dbReference type="SAM" id="MobiDB-lite"/>
    </source>
</evidence>
<proteinExistence type="predicted"/>
<evidence type="ECO:0000313" key="2">
    <source>
        <dbReference type="EMBL" id="GBP68245.1"/>
    </source>
</evidence>
<evidence type="ECO:0000313" key="3">
    <source>
        <dbReference type="Proteomes" id="UP000299102"/>
    </source>
</evidence>
<dbReference type="EMBL" id="BGZK01001005">
    <property type="protein sequence ID" value="GBP68245.1"/>
    <property type="molecule type" value="Genomic_DNA"/>
</dbReference>
<protein>
    <submittedName>
        <fullName evidence="2">Uncharacterized protein</fullName>
    </submittedName>
</protein>
<accession>A0A4C1Y1G2</accession>
<sequence>MRPPPAARSDIKAIRSTVKLSKRSPHESAVARRNRLPARPRPPIGTPPSVSLDHGEALKKNSIDARWARPASVKKLAKDFGSRPRRGRRPALSWAVDLSTTSDGAAAARPTRPPQIDRAPAAPILGLNAKN</sequence>